<dbReference type="KEGG" id="mat:MARTH_orf830"/>
<dbReference type="PANTHER" id="PTHR47618:SF1">
    <property type="entry name" value="BIFUNCTIONAL OLIGORIBONUCLEASE AND PAP PHOSPHATASE NRNA"/>
    <property type="match status" value="1"/>
</dbReference>
<accession>B3PNF4</accession>
<feature type="domain" description="DDH" evidence="1">
    <location>
        <begin position="24"/>
        <end position="165"/>
    </location>
</feature>
<evidence type="ECO:0000259" key="1">
    <source>
        <dbReference type="Pfam" id="PF01368"/>
    </source>
</evidence>
<organism evidence="3 4">
    <name type="scientific">Metamycoplasma arthritidis (strain 158L3-1)</name>
    <name type="common">Mycoplasma arthritidis</name>
    <dbReference type="NCBI Taxonomy" id="243272"/>
    <lineage>
        <taxon>Bacteria</taxon>
        <taxon>Bacillati</taxon>
        <taxon>Mycoplasmatota</taxon>
        <taxon>Mycoplasmoidales</taxon>
        <taxon>Metamycoplasmataceae</taxon>
        <taxon>Metamycoplasma</taxon>
    </lineage>
</organism>
<reference evidence="3 4" key="1">
    <citation type="journal article" date="2008" name="Infect. Immun.">
        <title>Genome of Mycoplasma arthritidis.</title>
        <authorList>
            <person name="Dybvig K."/>
            <person name="Zuhua C."/>
            <person name="Lao P."/>
            <person name="Jordan D.S."/>
            <person name="French C.T."/>
            <person name="Tu A.H."/>
            <person name="Loraine A.E."/>
        </authorList>
    </citation>
    <scope>NUCLEOTIDE SEQUENCE [LARGE SCALE GENOMIC DNA]</scope>
    <source>
        <strain evidence="3 4">158L3-1</strain>
    </source>
</reference>
<dbReference type="HOGENOM" id="CLU_039720_1_0_14"/>
<feature type="domain" description="DHHA1" evidence="2">
    <location>
        <begin position="253"/>
        <end position="320"/>
    </location>
</feature>
<dbReference type="InterPro" id="IPR038763">
    <property type="entry name" value="DHH_sf"/>
</dbReference>
<dbReference type="Gene3D" id="3.90.1640.10">
    <property type="entry name" value="inorganic pyrophosphatase (n-terminal core)"/>
    <property type="match status" value="1"/>
</dbReference>
<dbReference type="RefSeq" id="WP_012498513.1">
    <property type="nucleotide sequence ID" value="NC_011025.1"/>
</dbReference>
<dbReference type="Pfam" id="PF02272">
    <property type="entry name" value="DHHA1"/>
    <property type="match status" value="1"/>
</dbReference>
<dbReference type="AlphaFoldDB" id="B3PNF4"/>
<keyword evidence="4" id="KW-1185">Reference proteome</keyword>
<evidence type="ECO:0000313" key="4">
    <source>
        <dbReference type="Proteomes" id="UP000008812"/>
    </source>
</evidence>
<evidence type="ECO:0000313" key="3">
    <source>
        <dbReference type="EMBL" id="ACF07556.1"/>
    </source>
</evidence>
<dbReference type="PANTHER" id="PTHR47618">
    <property type="entry name" value="BIFUNCTIONAL OLIGORIBONUCLEASE AND PAP PHOSPHATASE NRNA"/>
    <property type="match status" value="1"/>
</dbReference>
<dbReference type="SUPFAM" id="SSF64182">
    <property type="entry name" value="DHH phosphoesterases"/>
    <property type="match status" value="1"/>
</dbReference>
<gene>
    <name evidence="3" type="ordered locus">MARTH_orf830</name>
</gene>
<dbReference type="GO" id="GO:0003676">
    <property type="term" value="F:nucleic acid binding"/>
    <property type="evidence" value="ECO:0007669"/>
    <property type="project" value="InterPro"/>
</dbReference>
<dbReference type="InterPro" id="IPR001667">
    <property type="entry name" value="DDH_dom"/>
</dbReference>
<dbReference type="Gene3D" id="3.10.310.30">
    <property type="match status" value="1"/>
</dbReference>
<name>B3PNF4_META1</name>
<protein>
    <submittedName>
        <fullName evidence="3">DHH family phosphoesterase</fullName>
    </submittedName>
</protein>
<proteinExistence type="predicted"/>
<sequence length="329" mass="37712">MPTISAKKRELFKEIENKIKEYDNIVIFHHIRPDGDCLGSQFGLKELIKDNFPNKKVYTVGNSKGIFSYLDFTMDKLANEPLESSLAIIVDANYKERLECREYLDSKIFSDTLRIDHHPNEDDLDASIRWVEPEAPAAAQQVTELAYELNWKISEKAATYLYLGIYTDSVRLTTNTTDAKTMYLVSVLWANGANRNLIHSEMSKRSLKDININTYIQQNMQIKNGVVSFYFDLEAQKKLGIEDPLQANRPFALSNIDENKIWVFFTQEKENQIRCEFRSNGACVRNVAVKWGGGGHHRASGAQIQDATLIPKIVKDCEKEVLNLKEYDN</sequence>
<dbReference type="Proteomes" id="UP000008812">
    <property type="component" value="Chromosome"/>
</dbReference>
<evidence type="ECO:0000259" key="2">
    <source>
        <dbReference type="Pfam" id="PF02272"/>
    </source>
</evidence>
<dbReference type="EMBL" id="CP001047">
    <property type="protein sequence ID" value="ACF07556.1"/>
    <property type="molecule type" value="Genomic_DNA"/>
</dbReference>
<dbReference type="InterPro" id="IPR051319">
    <property type="entry name" value="Oligoribo/pAp-PDE_c-di-AMP_PDE"/>
</dbReference>
<dbReference type="eggNOG" id="COG0618">
    <property type="taxonomic scope" value="Bacteria"/>
</dbReference>
<dbReference type="Pfam" id="PF01368">
    <property type="entry name" value="DHH"/>
    <property type="match status" value="1"/>
</dbReference>
<dbReference type="STRING" id="243272.MARTH_orf830"/>
<dbReference type="InterPro" id="IPR003156">
    <property type="entry name" value="DHHA1_dom"/>
</dbReference>